<dbReference type="Gene3D" id="3.30.70.270">
    <property type="match status" value="1"/>
</dbReference>
<dbReference type="AlphaFoldDB" id="A0A6J8BSY7"/>
<dbReference type="SUPFAM" id="SSF56672">
    <property type="entry name" value="DNA/RNA polymerases"/>
    <property type="match status" value="1"/>
</dbReference>
<keyword evidence="1" id="KW-0732">Signal</keyword>
<accession>A0A6J8BSY7</accession>
<gene>
    <name evidence="2" type="ORF">MCOR_21826</name>
</gene>
<dbReference type="EMBL" id="CACVKT020003876">
    <property type="protein sequence ID" value="CAC5386371.1"/>
    <property type="molecule type" value="Genomic_DNA"/>
</dbReference>
<feature type="signal peptide" evidence="1">
    <location>
        <begin position="1"/>
        <end position="21"/>
    </location>
</feature>
<protein>
    <recommendedName>
        <fullName evidence="4">Reverse transcriptase domain-containing protein</fullName>
    </recommendedName>
</protein>
<dbReference type="InterPro" id="IPR043502">
    <property type="entry name" value="DNA/RNA_pol_sf"/>
</dbReference>
<evidence type="ECO:0000313" key="3">
    <source>
        <dbReference type="Proteomes" id="UP000507470"/>
    </source>
</evidence>
<proteinExistence type="predicted"/>
<keyword evidence="3" id="KW-1185">Reference proteome</keyword>
<dbReference type="InterPro" id="IPR043128">
    <property type="entry name" value="Rev_trsase/Diguanyl_cyclase"/>
</dbReference>
<dbReference type="OrthoDB" id="7462124at2759"/>
<evidence type="ECO:0008006" key="4">
    <source>
        <dbReference type="Google" id="ProtNLM"/>
    </source>
</evidence>
<reference evidence="2 3" key="1">
    <citation type="submission" date="2020-06" db="EMBL/GenBank/DDBJ databases">
        <authorList>
            <person name="Li R."/>
            <person name="Bekaert M."/>
        </authorList>
    </citation>
    <scope>NUCLEOTIDE SEQUENCE [LARGE SCALE GENOMIC DNA]</scope>
    <source>
        <strain evidence="3">wild</strain>
    </source>
</reference>
<evidence type="ECO:0000313" key="2">
    <source>
        <dbReference type="EMBL" id="CAC5386371.1"/>
    </source>
</evidence>
<dbReference type="Proteomes" id="UP000507470">
    <property type="component" value="Unassembled WGS sequence"/>
</dbReference>
<name>A0A6J8BSY7_MYTCO</name>
<feature type="chain" id="PRO_5026667107" description="Reverse transcriptase domain-containing protein" evidence="1">
    <location>
        <begin position="22"/>
        <end position="203"/>
    </location>
</feature>
<organism evidence="2 3">
    <name type="scientific">Mytilus coruscus</name>
    <name type="common">Sea mussel</name>
    <dbReference type="NCBI Taxonomy" id="42192"/>
    <lineage>
        <taxon>Eukaryota</taxon>
        <taxon>Metazoa</taxon>
        <taxon>Spiralia</taxon>
        <taxon>Lophotrochozoa</taxon>
        <taxon>Mollusca</taxon>
        <taxon>Bivalvia</taxon>
        <taxon>Autobranchia</taxon>
        <taxon>Pteriomorphia</taxon>
        <taxon>Mytilida</taxon>
        <taxon>Mytiloidea</taxon>
        <taxon>Mytilidae</taxon>
        <taxon>Mytilinae</taxon>
        <taxon>Mytilus</taxon>
    </lineage>
</organism>
<evidence type="ECO:0000256" key="1">
    <source>
        <dbReference type="SAM" id="SignalP"/>
    </source>
</evidence>
<sequence length="203" mass="23101">MCFGPTCALGIFTKLVSVVAAYLRTQNIRMSVYLDDWLIVNQDQQQLVQDRLKCLNLLVSLGFMINTDKPSSKSSDNIFRGSFSFRQGLSLSNNGKDRKVTDITGKNAFRSEFGPRFFENFGDDGIMHRVDSQRSSVYETHSTSFVKFLEASQQKYVGTCSIDTTSEIPSFMVEKFSQHAERPIFAIAENQCDHNDRCFNDRL</sequence>